<proteinExistence type="predicted"/>
<dbReference type="EMBL" id="UINC01055483">
    <property type="protein sequence ID" value="SVB74416.1"/>
    <property type="molecule type" value="Genomic_DNA"/>
</dbReference>
<evidence type="ECO:0000313" key="1">
    <source>
        <dbReference type="EMBL" id="SVB74416.1"/>
    </source>
</evidence>
<protein>
    <submittedName>
        <fullName evidence="1">Uncharacterized protein</fullName>
    </submittedName>
</protein>
<organism evidence="1">
    <name type="scientific">marine metagenome</name>
    <dbReference type="NCBI Taxonomy" id="408172"/>
    <lineage>
        <taxon>unclassified sequences</taxon>
        <taxon>metagenomes</taxon>
        <taxon>ecological metagenomes</taxon>
    </lineage>
</organism>
<name>A0A382GGS7_9ZZZZ</name>
<gene>
    <name evidence="1" type="ORF">METZ01_LOCUS227270</name>
</gene>
<reference evidence="1" key="1">
    <citation type="submission" date="2018-05" db="EMBL/GenBank/DDBJ databases">
        <authorList>
            <person name="Lanie J.A."/>
            <person name="Ng W.-L."/>
            <person name="Kazmierczak K.M."/>
            <person name="Andrzejewski T.M."/>
            <person name="Davidsen T.M."/>
            <person name="Wayne K.J."/>
            <person name="Tettelin H."/>
            <person name="Glass J.I."/>
            <person name="Rusch D."/>
            <person name="Podicherti R."/>
            <person name="Tsui H.-C.T."/>
            <person name="Winkler M.E."/>
        </authorList>
    </citation>
    <scope>NUCLEOTIDE SEQUENCE</scope>
</reference>
<dbReference type="AlphaFoldDB" id="A0A382GGS7"/>
<feature type="non-terminal residue" evidence="1">
    <location>
        <position position="244"/>
    </location>
</feature>
<accession>A0A382GGS7</accession>
<sequence length="244" mass="28913">MWTNRICTEKLLKENINKETHIFFITSPKDNDDVFEVIDSVVGKNYKLVVWLLDHSTVDDYYDGRILQLHQMGEDIIKISPDMNIKNDYPFKILNNHSMADTVLEQQQNDRKLIMGLFKKSQKWGRQKHFLSLNGNPKGHRIVLLAHILNNNLFEKFDISFNSFFWNEDVNFEHLDEYNFEKFDTSILPLDLDLKKTTPYTSTFLNIVLYFHSYIDVVTMAEYDNKGVYLDEKIYKSFACLKPF</sequence>